<dbReference type="Proteomes" id="UP000192872">
    <property type="component" value="Unassembled WGS sequence"/>
</dbReference>
<reference evidence="2 3" key="1">
    <citation type="journal article" date="2017" name="Water Res.">
        <title>Comammox in drinking water systems.</title>
        <authorList>
            <person name="Wang Y."/>
            <person name="Ma L."/>
            <person name="Mao Y."/>
            <person name="Jiang X."/>
            <person name="Xia Y."/>
            <person name="Yu K."/>
            <person name="Li B."/>
            <person name="Zhang T."/>
        </authorList>
    </citation>
    <scope>NUCLEOTIDE SEQUENCE [LARGE SCALE GENOMIC DNA]</scope>
    <source>
        <strain evidence="2">SG_bin8</strain>
    </source>
</reference>
<organism evidence="2 3">
    <name type="scientific">Candidatus Raskinella chloraquaticus</name>
    <dbReference type="NCBI Taxonomy" id="1951219"/>
    <lineage>
        <taxon>Bacteria</taxon>
        <taxon>Pseudomonadati</taxon>
        <taxon>Pseudomonadota</taxon>
        <taxon>Alphaproteobacteria</taxon>
        <taxon>Hyphomicrobiales</taxon>
        <taxon>Phreatobacteraceae</taxon>
        <taxon>Candidatus Raskinella</taxon>
    </lineage>
</organism>
<evidence type="ECO:0000313" key="2">
    <source>
        <dbReference type="EMBL" id="OQW49826.1"/>
    </source>
</evidence>
<evidence type="ECO:0000256" key="1">
    <source>
        <dbReference type="SAM" id="SignalP"/>
    </source>
</evidence>
<feature type="signal peptide" evidence="1">
    <location>
        <begin position="1"/>
        <end position="16"/>
    </location>
</feature>
<keyword evidence="1" id="KW-0732">Signal</keyword>
<name>A0A1W9HQX7_9HYPH</name>
<dbReference type="AlphaFoldDB" id="A0A1W9HQX7"/>
<comment type="caution">
    <text evidence="2">The sequence shown here is derived from an EMBL/GenBank/DDBJ whole genome shotgun (WGS) entry which is preliminary data.</text>
</comment>
<proteinExistence type="predicted"/>
<accession>A0A1W9HQX7</accession>
<protein>
    <submittedName>
        <fullName evidence="2">Uncharacterized protein</fullName>
    </submittedName>
</protein>
<gene>
    <name evidence="2" type="ORF">A4S15_14040</name>
</gene>
<sequence>MAVMAGSLVFAWPALAQSPYGYVGSSNSAPYLGFVGGGGGPYVVNYGTFVIGVPQPVIRVVQPAPVIVINQISQQRRPRQRAAHDACAPVVLTVPDGPFKPFAACPPGGESPQLLRQTPGAKIIRITDN</sequence>
<feature type="chain" id="PRO_5012574573" evidence="1">
    <location>
        <begin position="17"/>
        <end position="129"/>
    </location>
</feature>
<dbReference type="EMBL" id="LWDL01000030">
    <property type="protein sequence ID" value="OQW49826.1"/>
    <property type="molecule type" value="Genomic_DNA"/>
</dbReference>
<evidence type="ECO:0000313" key="3">
    <source>
        <dbReference type="Proteomes" id="UP000192872"/>
    </source>
</evidence>